<feature type="compositionally biased region" description="Basic and acidic residues" evidence="1">
    <location>
        <begin position="76"/>
        <end position="89"/>
    </location>
</feature>
<dbReference type="VEuPathDB" id="VectorBase:HLOH_044309"/>
<proteinExistence type="predicted"/>
<evidence type="ECO:0000313" key="3">
    <source>
        <dbReference type="Proteomes" id="UP000821853"/>
    </source>
</evidence>
<sequence length="203" mass="22531">MGPGRPRTNPARIHFSYNSVLNTSTCKILGCGKVVSGDHGGNLERHLRERHPEIHAGLPAKKAVPTKRASSGSDEDCPKKKTRQVDRASRSQPTSSKRVLLELTAGSIMKSCVKLVMKNVLPFKLFDDSAFREIIDPVLRALGATDAITAGTVKKRVQEEAKLKREEISRLLCKRMVSLKIDFCREIAGRCLALMYSMWKTEG</sequence>
<dbReference type="AlphaFoldDB" id="A0A9J6G007"/>
<dbReference type="OrthoDB" id="6629021at2759"/>
<evidence type="ECO:0008006" key="4">
    <source>
        <dbReference type="Google" id="ProtNLM"/>
    </source>
</evidence>
<reference evidence="2 3" key="1">
    <citation type="journal article" date="2020" name="Cell">
        <title>Large-Scale Comparative Analyses of Tick Genomes Elucidate Their Genetic Diversity and Vector Capacities.</title>
        <authorList>
            <consortium name="Tick Genome and Microbiome Consortium (TIGMIC)"/>
            <person name="Jia N."/>
            <person name="Wang J."/>
            <person name="Shi W."/>
            <person name="Du L."/>
            <person name="Sun Y."/>
            <person name="Zhan W."/>
            <person name="Jiang J.F."/>
            <person name="Wang Q."/>
            <person name="Zhang B."/>
            <person name="Ji P."/>
            <person name="Bell-Sakyi L."/>
            <person name="Cui X.M."/>
            <person name="Yuan T.T."/>
            <person name="Jiang B.G."/>
            <person name="Yang W.F."/>
            <person name="Lam T.T."/>
            <person name="Chang Q.C."/>
            <person name="Ding S.J."/>
            <person name="Wang X.J."/>
            <person name="Zhu J.G."/>
            <person name="Ruan X.D."/>
            <person name="Zhao L."/>
            <person name="Wei J.T."/>
            <person name="Ye R.Z."/>
            <person name="Que T.C."/>
            <person name="Du C.H."/>
            <person name="Zhou Y.H."/>
            <person name="Cheng J.X."/>
            <person name="Dai P.F."/>
            <person name="Guo W.B."/>
            <person name="Han X.H."/>
            <person name="Huang E.J."/>
            <person name="Li L.F."/>
            <person name="Wei W."/>
            <person name="Gao Y.C."/>
            <person name="Liu J.Z."/>
            <person name="Shao H.Z."/>
            <person name="Wang X."/>
            <person name="Wang C.C."/>
            <person name="Yang T.C."/>
            <person name="Huo Q.B."/>
            <person name="Li W."/>
            <person name="Chen H.Y."/>
            <person name="Chen S.E."/>
            <person name="Zhou L.G."/>
            <person name="Ni X.B."/>
            <person name="Tian J.H."/>
            <person name="Sheng Y."/>
            <person name="Liu T."/>
            <person name="Pan Y.S."/>
            <person name="Xia L.Y."/>
            <person name="Li J."/>
            <person name="Zhao F."/>
            <person name="Cao W.C."/>
        </authorList>
    </citation>
    <scope>NUCLEOTIDE SEQUENCE [LARGE SCALE GENOMIC DNA]</scope>
    <source>
        <strain evidence="2">HaeL-2018</strain>
    </source>
</reference>
<evidence type="ECO:0000256" key="1">
    <source>
        <dbReference type="SAM" id="MobiDB-lite"/>
    </source>
</evidence>
<dbReference type="EMBL" id="JABSTR010000004">
    <property type="protein sequence ID" value="KAH9368375.1"/>
    <property type="molecule type" value="Genomic_DNA"/>
</dbReference>
<protein>
    <recommendedName>
        <fullName evidence="4">BED-type domain-containing protein</fullName>
    </recommendedName>
</protein>
<organism evidence="2 3">
    <name type="scientific">Haemaphysalis longicornis</name>
    <name type="common">Bush tick</name>
    <dbReference type="NCBI Taxonomy" id="44386"/>
    <lineage>
        <taxon>Eukaryota</taxon>
        <taxon>Metazoa</taxon>
        <taxon>Ecdysozoa</taxon>
        <taxon>Arthropoda</taxon>
        <taxon>Chelicerata</taxon>
        <taxon>Arachnida</taxon>
        <taxon>Acari</taxon>
        <taxon>Parasitiformes</taxon>
        <taxon>Ixodida</taxon>
        <taxon>Ixodoidea</taxon>
        <taxon>Ixodidae</taxon>
        <taxon>Haemaphysalinae</taxon>
        <taxon>Haemaphysalis</taxon>
    </lineage>
</organism>
<keyword evidence="3" id="KW-1185">Reference proteome</keyword>
<feature type="region of interest" description="Disordered" evidence="1">
    <location>
        <begin position="52"/>
        <end position="93"/>
    </location>
</feature>
<gene>
    <name evidence="2" type="ORF">HPB48_012695</name>
</gene>
<accession>A0A9J6G007</accession>
<evidence type="ECO:0000313" key="2">
    <source>
        <dbReference type="EMBL" id="KAH9368375.1"/>
    </source>
</evidence>
<dbReference type="Proteomes" id="UP000821853">
    <property type="component" value="Chromosome 2"/>
</dbReference>
<comment type="caution">
    <text evidence="2">The sequence shown here is derived from an EMBL/GenBank/DDBJ whole genome shotgun (WGS) entry which is preliminary data.</text>
</comment>
<name>A0A9J6G007_HAELO</name>